<keyword evidence="1" id="KW-1133">Transmembrane helix</keyword>
<gene>
    <name evidence="3" type="ORF">JOC28_000677</name>
</gene>
<dbReference type="PANTHER" id="PTHR14969">
    <property type="entry name" value="SPHINGOSINE-1-PHOSPHATE PHOSPHOHYDROLASE"/>
    <property type="match status" value="1"/>
</dbReference>
<feature type="transmembrane region" description="Helical" evidence="1">
    <location>
        <begin position="160"/>
        <end position="179"/>
    </location>
</feature>
<evidence type="ECO:0000313" key="4">
    <source>
        <dbReference type="Proteomes" id="UP000697472"/>
    </source>
</evidence>
<feature type="domain" description="Phosphatidic acid phosphatase type 2/haloperoxidase" evidence="2">
    <location>
        <begin position="63"/>
        <end position="175"/>
    </location>
</feature>
<dbReference type="Gene3D" id="1.20.144.10">
    <property type="entry name" value="Phosphatidic acid phosphatase type 2/haloperoxidase"/>
    <property type="match status" value="2"/>
</dbReference>
<comment type="caution">
    <text evidence="3">The sequence shown here is derived from an EMBL/GenBank/DDBJ whole genome shotgun (WGS) entry which is preliminary data.</text>
</comment>
<dbReference type="SUPFAM" id="SSF48317">
    <property type="entry name" value="Acid phosphatase/Vanadium-dependent haloperoxidase"/>
    <property type="match status" value="1"/>
</dbReference>
<keyword evidence="4" id="KW-1185">Reference proteome</keyword>
<feature type="transmembrane region" description="Helical" evidence="1">
    <location>
        <begin position="36"/>
        <end position="56"/>
    </location>
</feature>
<organism evidence="3 4">
    <name type="scientific">Streptococcus loxodontisalivarius</name>
    <dbReference type="NCBI Taxonomy" id="1349415"/>
    <lineage>
        <taxon>Bacteria</taxon>
        <taxon>Bacillati</taxon>
        <taxon>Bacillota</taxon>
        <taxon>Bacilli</taxon>
        <taxon>Lactobacillales</taxon>
        <taxon>Streptococcaceae</taxon>
        <taxon>Streptococcus</taxon>
    </lineage>
</organism>
<feature type="transmembrane region" description="Helical" evidence="1">
    <location>
        <begin position="129"/>
        <end position="154"/>
    </location>
</feature>
<protein>
    <submittedName>
        <fullName evidence="3">Undecaprenyl-diphosphatase</fullName>
        <ecNumber evidence="3">3.6.1.27</ecNumber>
    </submittedName>
</protein>
<dbReference type="SMART" id="SM00014">
    <property type="entry name" value="acidPPc"/>
    <property type="match status" value="1"/>
</dbReference>
<keyword evidence="3" id="KW-0378">Hydrolase</keyword>
<dbReference type="Proteomes" id="UP000697472">
    <property type="component" value="Unassembled WGS sequence"/>
</dbReference>
<evidence type="ECO:0000256" key="1">
    <source>
        <dbReference type="SAM" id="Phobius"/>
    </source>
</evidence>
<dbReference type="RefSeq" id="WP_338058054.1">
    <property type="nucleotide sequence ID" value="NZ_JAFBEH010000010.1"/>
</dbReference>
<dbReference type="InterPro" id="IPR036938">
    <property type="entry name" value="PAP2/HPO_sf"/>
</dbReference>
<dbReference type="EMBL" id="JAFBEH010000010">
    <property type="protein sequence ID" value="MBM7642380.1"/>
    <property type="molecule type" value="Genomic_DNA"/>
</dbReference>
<dbReference type="Pfam" id="PF01569">
    <property type="entry name" value="PAP2"/>
    <property type="match status" value="1"/>
</dbReference>
<sequence length="181" mass="19628">MKFAPDALSGFDTSIQSALRGDLPAGLTSFFKTITVVGNTSTQVIIVVLIAGLFYWKKMRREAYFIAGNGILAGLFIISLKHIFQRPRPSISHLVEAAGYSFPSGHSMGTMLILGNLIVIAYKLCQKKGLASLIAILLGLTIFLVGLSRIYLGVHYPSDVLAGFILGFGCLMITSHKYLTK</sequence>
<feature type="transmembrane region" description="Helical" evidence="1">
    <location>
        <begin position="104"/>
        <end position="122"/>
    </location>
</feature>
<feature type="transmembrane region" description="Helical" evidence="1">
    <location>
        <begin position="63"/>
        <end position="84"/>
    </location>
</feature>
<keyword evidence="1" id="KW-0812">Transmembrane</keyword>
<evidence type="ECO:0000259" key="2">
    <source>
        <dbReference type="SMART" id="SM00014"/>
    </source>
</evidence>
<dbReference type="EC" id="3.6.1.27" evidence="3"/>
<evidence type="ECO:0000313" key="3">
    <source>
        <dbReference type="EMBL" id="MBM7642380.1"/>
    </source>
</evidence>
<proteinExistence type="predicted"/>
<dbReference type="InterPro" id="IPR000326">
    <property type="entry name" value="PAP2/HPO"/>
</dbReference>
<keyword evidence="1" id="KW-0472">Membrane</keyword>
<name>A0ABS2PQW1_9STRE</name>
<dbReference type="PANTHER" id="PTHR14969:SF13">
    <property type="entry name" value="AT30094P"/>
    <property type="match status" value="1"/>
</dbReference>
<dbReference type="GO" id="GO:0050380">
    <property type="term" value="F:undecaprenyl-diphosphatase activity"/>
    <property type="evidence" value="ECO:0007669"/>
    <property type="project" value="UniProtKB-EC"/>
</dbReference>
<accession>A0ABS2PQW1</accession>
<dbReference type="CDD" id="cd03392">
    <property type="entry name" value="PAP2_like_2"/>
    <property type="match status" value="1"/>
</dbReference>
<reference evidence="3 4" key="1">
    <citation type="submission" date="2021-01" db="EMBL/GenBank/DDBJ databases">
        <title>Genomic Encyclopedia of Type Strains, Phase IV (KMG-IV): sequencing the most valuable type-strain genomes for metagenomic binning, comparative biology and taxonomic classification.</title>
        <authorList>
            <person name="Goeker M."/>
        </authorList>
    </citation>
    <scope>NUCLEOTIDE SEQUENCE [LARGE SCALE GENOMIC DNA]</scope>
    <source>
        <strain evidence="3 4">DSM 27382</strain>
    </source>
</reference>